<feature type="binding site" evidence="7">
    <location>
        <begin position="22"/>
        <end position="28"/>
    </location>
    <ligand>
        <name>GTP</name>
        <dbReference type="ChEBI" id="CHEBI:37565"/>
    </ligand>
</feature>
<dbReference type="AlphaFoldDB" id="A0A0H1R0G3"/>
<evidence type="ECO:0000256" key="4">
    <source>
        <dbReference type="ARBA" id="ARBA00022755"/>
    </source>
</evidence>
<feature type="active site" description="Proton donor" evidence="7">
    <location>
        <position position="53"/>
    </location>
</feature>
<feature type="active site" description="Proton acceptor" evidence="7">
    <location>
        <position position="23"/>
    </location>
</feature>
<comment type="catalytic activity">
    <reaction evidence="7 8">
        <text>IMP + L-aspartate + GTP = N(6)-(1,2-dicarboxyethyl)-AMP + GDP + phosphate + 2 H(+)</text>
        <dbReference type="Rhea" id="RHEA:15753"/>
        <dbReference type="ChEBI" id="CHEBI:15378"/>
        <dbReference type="ChEBI" id="CHEBI:29991"/>
        <dbReference type="ChEBI" id="CHEBI:37565"/>
        <dbReference type="ChEBI" id="CHEBI:43474"/>
        <dbReference type="ChEBI" id="CHEBI:57567"/>
        <dbReference type="ChEBI" id="CHEBI:58053"/>
        <dbReference type="ChEBI" id="CHEBI:58189"/>
        <dbReference type="EC" id="6.3.4.4"/>
    </reaction>
</comment>
<feature type="binding site" evidence="7">
    <location>
        <position position="148"/>
    </location>
    <ligand>
        <name>IMP</name>
        <dbReference type="ChEBI" id="CHEBI:58053"/>
        <note>ligand shared between dimeric partners</note>
    </ligand>
</feature>
<protein>
    <recommendedName>
        <fullName evidence="7 8">Adenylosuccinate synthetase</fullName>
        <shortName evidence="7">AMPSase</shortName>
        <shortName evidence="7">AdSS</shortName>
        <ecNumber evidence="7 8">6.3.4.4</ecNumber>
    </recommendedName>
    <alternativeName>
        <fullName evidence="7">IMP--aspartate ligase</fullName>
    </alternativeName>
</protein>
<dbReference type="GO" id="GO:0044208">
    <property type="term" value="P:'de novo' AMP biosynthetic process"/>
    <property type="evidence" value="ECO:0007669"/>
    <property type="project" value="UniProtKB-UniRule"/>
</dbReference>
<dbReference type="EC" id="6.3.4.4" evidence="7 8"/>
<feature type="binding site" description="in other chain" evidence="7">
    <location>
        <position position="263"/>
    </location>
    <ligand>
        <name>IMP</name>
        <dbReference type="ChEBI" id="CHEBI:58053"/>
        <note>ligand shared between dimeric partners</note>
    </ligand>
</feature>
<evidence type="ECO:0000256" key="6">
    <source>
        <dbReference type="ARBA" id="ARBA00023134"/>
    </source>
</evidence>
<keyword evidence="7" id="KW-0963">Cytoplasm</keyword>
<evidence type="ECO:0000256" key="1">
    <source>
        <dbReference type="ARBA" id="ARBA00022598"/>
    </source>
</evidence>
<reference evidence="9 10" key="1">
    <citation type="journal article" date="2015" name="Int. J. Syst. Evol. Microbiol.">
        <title>Methanoculleus sediminis sp. nov., a methanogen from sediments near a submarine mud volcano.</title>
        <authorList>
            <person name="Chen S.C."/>
            <person name="Chen M.F."/>
            <person name="Lai M.C."/>
            <person name="Weng C.Y."/>
            <person name="Wu S.Y."/>
            <person name="Lin S."/>
            <person name="Yang T.F."/>
            <person name="Chen P.C."/>
        </authorList>
    </citation>
    <scope>NUCLEOTIDE SEQUENCE [LARGE SCALE GENOMIC DNA]</scope>
    <source>
        <strain evidence="9 10">S3Fa</strain>
    </source>
</reference>
<proteinExistence type="inferred from homology"/>
<dbReference type="CDD" id="cd03108">
    <property type="entry name" value="AdSS"/>
    <property type="match status" value="1"/>
</dbReference>
<dbReference type="Pfam" id="PF00709">
    <property type="entry name" value="Adenylsucc_synt"/>
    <property type="match status" value="2"/>
</dbReference>
<feature type="binding site" description="in other chain" evidence="7">
    <location>
        <position position="134"/>
    </location>
    <ligand>
        <name>IMP</name>
        <dbReference type="ChEBI" id="CHEBI:58053"/>
        <note>ligand shared between dimeric partners</note>
    </ligand>
</feature>
<evidence type="ECO:0000313" key="10">
    <source>
        <dbReference type="Proteomes" id="UP000035301"/>
    </source>
</evidence>
<dbReference type="Gene3D" id="3.40.440.10">
    <property type="entry name" value="Adenylosuccinate Synthetase, subunit A, domain 1"/>
    <property type="match status" value="2"/>
</dbReference>
<dbReference type="HAMAP" id="MF_00011">
    <property type="entry name" value="Adenylosucc_synth"/>
    <property type="match status" value="1"/>
</dbReference>
<evidence type="ECO:0000256" key="2">
    <source>
        <dbReference type="ARBA" id="ARBA00022723"/>
    </source>
</evidence>
<dbReference type="SUPFAM" id="SSF52540">
    <property type="entry name" value="P-loop containing nucleoside triphosphate hydrolases"/>
    <property type="match status" value="1"/>
</dbReference>
<sequence>MYHSILLDRTMSCTIIVGGFFGDEGKGKIVAHIAHQDRPSIISRGGVGPNAGHTVRVGEKEYGVRMVPSGFVYPEATLMIGSGVLVDPRVFLREVDLVGVRDRIFVDGRCGVIEEDHIARDKASDHLSKKIGSTGTGCGPANADRVLRTSRQAKDVPELAGFITDVAQDVNRAIDDDEVVLLEGTQGFGISLYFGTYPFVTSKDTSASQIAADNGVGPTRIDDVIVVFKAYPTRVGEGPFSTEMSAAQSHELGIEEFGTVTHRQRRIGTWDGKMARYSAMINGCTQAAITGIDRIDPTCFGATEYDQLTKTARDFIAQAEKDIGKPVTLISTGPEMSQIIDLRGEL</sequence>
<feature type="binding site" description="in other chain" evidence="7">
    <location>
        <begin position="23"/>
        <end position="26"/>
    </location>
    <ligand>
        <name>IMP</name>
        <dbReference type="ChEBI" id="CHEBI:58053"/>
        <note>ligand shared between dimeric partners</note>
    </ligand>
</feature>
<gene>
    <name evidence="7" type="primary">purA</name>
    <name evidence="9" type="ORF">SZ63_06745</name>
</gene>
<feature type="binding site" evidence="7">
    <location>
        <begin position="52"/>
        <end position="54"/>
    </location>
    <ligand>
        <name>GTP</name>
        <dbReference type="ChEBI" id="CHEBI:37565"/>
    </ligand>
</feature>
<comment type="subcellular location">
    <subcellularLocation>
        <location evidence="7">Cytoplasm</location>
    </subcellularLocation>
</comment>
<dbReference type="GO" id="GO:0046040">
    <property type="term" value="P:IMP metabolic process"/>
    <property type="evidence" value="ECO:0007669"/>
    <property type="project" value="TreeGrafter"/>
</dbReference>
<feature type="binding site" evidence="7">
    <location>
        <position position="265"/>
    </location>
    <ligand>
        <name>GTP</name>
        <dbReference type="ChEBI" id="CHEBI:37565"/>
    </ligand>
</feature>
<comment type="subunit">
    <text evidence="7">Homodimer.</text>
</comment>
<accession>A0A0H1R0G3</accession>
<evidence type="ECO:0000313" key="9">
    <source>
        <dbReference type="EMBL" id="KLK88680.1"/>
    </source>
</evidence>
<comment type="caution">
    <text evidence="9">The sequence shown here is derived from an EMBL/GenBank/DDBJ whole genome shotgun (WGS) entry which is preliminary data.</text>
</comment>
<feature type="binding site" evidence="7">
    <location>
        <position position="52"/>
    </location>
    <ligand>
        <name>Mg(2+)</name>
        <dbReference type="ChEBI" id="CHEBI:18420"/>
    </ligand>
</feature>
<evidence type="ECO:0000256" key="3">
    <source>
        <dbReference type="ARBA" id="ARBA00022741"/>
    </source>
</evidence>
<dbReference type="InterPro" id="IPR001114">
    <property type="entry name" value="Adenylosuccinate_synthetase"/>
</dbReference>
<dbReference type="InterPro" id="IPR018220">
    <property type="entry name" value="Adenylosuccin_syn_GTP-bd"/>
</dbReference>
<dbReference type="PANTHER" id="PTHR11846:SF0">
    <property type="entry name" value="ADENYLOSUCCINATE SYNTHETASE"/>
    <property type="match status" value="1"/>
</dbReference>
<feature type="binding site" description="in other chain" evidence="7">
    <location>
        <position position="201"/>
    </location>
    <ligand>
        <name>IMP</name>
        <dbReference type="ChEBI" id="CHEBI:58053"/>
        <note>ligand shared between dimeric partners</note>
    </ligand>
</feature>
<dbReference type="InterPro" id="IPR027417">
    <property type="entry name" value="P-loop_NTPase"/>
</dbReference>
<dbReference type="SMART" id="SM00788">
    <property type="entry name" value="Adenylsucc_synt"/>
    <property type="match status" value="1"/>
</dbReference>
<feature type="binding site" description="in other chain" evidence="7">
    <location>
        <position position="186"/>
    </location>
    <ligand>
        <name>IMP</name>
        <dbReference type="ChEBI" id="CHEBI:58053"/>
        <note>ligand shared between dimeric partners</note>
    </ligand>
</feature>
<comment type="function">
    <text evidence="7">Plays an important role in the de novo pathway of purine nucleotide biosynthesis. Catalyzes the first committed step in the biosynthesis of AMP from IMP.</text>
</comment>
<keyword evidence="1 7" id="KW-0436">Ligase</keyword>
<feature type="binding site" evidence="7">
    <location>
        <position position="23"/>
    </location>
    <ligand>
        <name>Mg(2+)</name>
        <dbReference type="ChEBI" id="CHEBI:18420"/>
    </ligand>
</feature>
<dbReference type="NCBIfam" id="NF003295">
    <property type="entry name" value="PRK04293.1"/>
    <property type="match status" value="1"/>
</dbReference>
<keyword evidence="2 7" id="KW-0479">Metal-binding</keyword>
<keyword evidence="5 7" id="KW-0460">Magnesium</keyword>
<feature type="binding site" evidence="7">
    <location>
        <begin position="291"/>
        <end position="293"/>
    </location>
    <ligand>
        <name>GTP</name>
        <dbReference type="ChEBI" id="CHEBI:37565"/>
    </ligand>
</feature>
<dbReference type="GO" id="GO:0005737">
    <property type="term" value="C:cytoplasm"/>
    <property type="evidence" value="ECO:0007669"/>
    <property type="project" value="UniProtKB-SubCell"/>
</dbReference>
<feature type="binding site" description="in other chain" evidence="7">
    <location>
        <begin position="50"/>
        <end position="53"/>
    </location>
    <ligand>
        <name>IMP</name>
        <dbReference type="ChEBI" id="CHEBI:58053"/>
        <note>ligand shared between dimeric partners</note>
    </ligand>
</feature>
<dbReference type="InterPro" id="IPR042109">
    <property type="entry name" value="Adenylosuccinate_synth_dom1"/>
</dbReference>
<comment type="cofactor">
    <cofactor evidence="7">
        <name>Mg(2+)</name>
        <dbReference type="ChEBI" id="CHEBI:18420"/>
    </cofactor>
    <text evidence="7">Binds 1 Mg(2+) ion per subunit.</text>
</comment>
<name>A0A0H1R0G3_9EURY</name>
<dbReference type="GO" id="GO:0005525">
    <property type="term" value="F:GTP binding"/>
    <property type="evidence" value="ECO:0007669"/>
    <property type="project" value="UniProtKB-UniRule"/>
</dbReference>
<keyword evidence="3 7" id="KW-0547">Nucleotide-binding</keyword>
<feature type="binding site" evidence="7">
    <location>
        <begin position="331"/>
        <end position="333"/>
    </location>
    <ligand>
        <name>GTP</name>
        <dbReference type="ChEBI" id="CHEBI:37565"/>
    </ligand>
</feature>
<comment type="similarity">
    <text evidence="7 8">Belongs to the adenylosuccinate synthetase family.</text>
</comment>
<keyword evidence="10" id="KW-1185">Reference proteome</keyword>
<dbReference type="GO" id="GO:0000287">
    <property type="term" value="F:magnesium ion binding"/>
    <property type="evidence" value="ECO:0007669"/>
    <property type="project" value="UniProtKB-UniRule"/>
</dbReference>
<dbReference type="Gene3D" id="3.90.170.10">
    <property type="entry name" value="Adenylosuccinate Synthetase, subunit A, domain 3"/>
    <property type="match status" value="2"/>
</dbReference>
<dbReference type="PANTHER" id="PTHR11846">
    <property type="entry name" value="ADENYLOSUCCINATE SYNTHETASE"/>
    <property type="match status" value="1"/>
</dbReference>
<dbReference type="EMBL" id="JXOJ01000002">
    <property type="protein sequence ID" value="KLK88680.1"/>
    <property type="molecule type" value="Genomic_DNA"/>
</dbReference>
<dbReference type="GO" id="GO:0004019">
    <property type="term" value="F:adenylosuccinate synthase activity"/>
    <property type="evidence" value="ECO:0007669"/>
    <property type="project" value="UniProtKB-UniRule"/>
</dbReference>
<keyword evidence="4 7" id="KW-0658">Purine biosynthesis</keyword>
<dbReference type="STRING" id="1550566.SZ63_06745"/>
<dbReference type="InterPro" id="IPR042111">
    <property type="entry name" value="Adenylosuccinate_synth_dom3"/>
</dbReference>
<organism evidence="9 10">
    <name type="scientific">Methanoculleus sediminis</name>
    <dbReference type="NCBI Taxonomy" id="1550566"/>
    <lineage>
        <taxon>Archaea</taxon>
        <taxon>Methanobacteriati</taxon>
        <taxon>Methanobacteriota</taxon>
        <taxon>Stenosarchaea group</taxon>
        <taxon>Methanomicrobia</taxon>
        <taxon>Methanomicrobiales</taxon>
        <taxon>Methanomicrobiaceae</taxon>
        <taxon>Methanoculleus</taxon>
    </lineage>
</organism>
<feature type="binding site" evidence="7">
    <location>
        <begin position="259"/>
        <end position="265"/>
    </location>
    <ligand>
        <name>substrate</name>
    </ligand>
</feature>
<evidence type="ECO:0000256" key="5">
    <source>
        <dbReference type="ARBA" id="ARBA00022842"/>
    </source>
</evidence>
<dbReference type="Proteomes" id="UP000035301">
    <property type="component" value="Unassembled WGS sequence"/>
</dbReference>
<dbReference type="PATRIC" id="fig|1550566.3.peg.1464"/>
<dbReference type="UniPathway" id="UPA00075">
    <property type="reaction ID" value="UER00335"/>
</dbReference>
<evidence type="ECO:0000256" key="8">
    <source>
        <dbReference type="RuleBase" id="RU000520"/>
    </source>
</evidence>
<dbReference type="PROSITE" id="PS01266">
    <property type="entry name" value="ADENYLOSUCCIN_SYN_1"/>
    <property type="match status" value="1"/>
</dbReference>
<keyword evidence="6 7" id="KW-0342">GTP-binding</keyword>
<evidence type="ECO:0000256" key="7">
    <source>
        <dbReference type="HAMAP-Rule" id="MF_00011"/>
    </source>
</evidence>
<comment type="pathway">
    <text evidence="7 8">Purine metabolism; AMP biosynthesis via de novo pathway; AMP from IMP: step 1/2.</text>
</comment>